<dbReference type="Proteomes" id="UP001470230">
    <property type="component" value="Unassembled WGS sequence"/>
</dbReference>
<accession>A0ABR2JJW9</accession>
<dbReference type="Gene3D" id="1.20.920.10">
    <property type="entry name" value="Bromodomain-like"/>
    <property type="match status" value="1"/>
</dbReference>
<dbReference type="InterPro" id="IPR036427">
    <property type="entry name" value="Bromodomain-like_sf"/>
</dbReference>
<dbReference type="PANTHER" id="PTHR46136:SF1">
    <property type="entry name" value="TRANSCRIPTION FACTOR GTE11-RELATED"/>
    <property type="match status" value="1"/>
</dbReference>
<feature type="domain" description="Bromo" evidence="3">
    <location>
        <begin position="27"/>
        <end position="91"/>
    </location>
</feature>
<evidence type="ECO:0000259" key="3">
    <source>
        <dbReference type="PROSITE" id="PS50014"/>
    </source>
</evidence>
<name>A0ABR2JJW9_9EUKA</name>
<dbReference type="PROSITE" id="PS50014">
    <property type="entry name" value="BROMODOMAIN_2"/>
    <property type="match status" value="1"/>
</dbReference>
<dbReference type="InterPro" id="IPR018359">
    <property type="entry name" value="Bromodomain_CS"/>
</dbReference>
<comment type="caution">
    <text evidence="4">The sequence shown here is derived from an EMBL/GenBank/DDBJ whole genome shotgun (WGS) entry which is preliminary data.</text>
</comment>
<evidence type="ECO:0000313" key="5">
    <source>
        <dbReference type="Proteomes" id="UP001470230"/>
    </source>
</evidence>
<dbReference type="PANTHER" id="PTHR46136">
    <property type="entry name" value="TRANSCRIPTION FACTOR GTE8"/>
    <property type="match status" value="1"/>
</dbReference>
<reference evidence="4 5" key="1">
    <citation type="submission" date="2024-04" db="EMBL/GenBank/DDBJ databases">
        <title>Tritrichomonas musculus Genome.</title>
        <authorList>
            <person name="Alves-Ferreira E."/>
            <person name="Grigg M."/>
            <person name="Lorenzi H."/>
            <person name="Galac M."/>
        </authorList>
    </citation>
    <scope>NUCLEOTIDE SEQUENCE [LARGE SCALE GENOMIC DNA]</scope>
    <source>
        <strain evidence="4 5">EAF2021</strain>
    </source>
</reference>
<organism evidence="4 5">
    <name type="scientific">Tritrichomonas musculus</name>
    <dbReference type="NCBI Taxonomy" id="1915356"/>
    <lineage>
        <taxon>Eukaryota</taxon>
        <taxon>Metamonada</taxon>
        <taxon>Parabasalia</taxon>
        <taxon>Tritrichomonadida</taxon>
        <taxon>Tritrichomonadidae</taxon>
        <taxon>Tritrichomonas</taxon>
    </lineage>
</organism>
<dbReference type="InterPro" id="IPR001487">
    <property type="entry name" value="Bromodomain"/>
</dbReference>
<dbReference type="InterPro" id="IPR052442">
    <property type="entry name" value="Env_Response_Regulator"/>
</dbReference>
<dbReference type="SMART" id="SM00297">
    <property type="entry name" value="BROMO"/>
    <property type="match status" value="1"/>
</dbReference>
<dbReference type="EMBL" id="JAPFFF010000011">
    <property type="protein sequence ID" value="KAK8878180.1"/>
    <property type="molecule type" value="Genomic_DNA"/>
</dbReference>
<evidence type="ECO:0000256" key="1">
    <source>
        <dbReference type="ARBA" id="ARBA00023117"/>
    </source>
</evidence>
<keyword evidence="5" id="KW-1185">Reference proteome</keyword>
<keyword evidence="1 2" id="KW-0103">Bromodomain</keyword>
<evidence type="ECO:0000313" key="4">
    <source>
        <dbReference type="EMBL" id="KAK8878180.1"/>
    </source>
</evidence>
<dbReference type="PRINTS" id="PR00503">
    <property type="entry name" value="BROMODOMAIN"/>
</dbReference>
<proteinExistence type="predicted"/>
<sequence length="145" mass="17403">MDINDAQRKWCIKVINHLFKWKLTVFFRRPIDPAKNEFPNYFQIIQKPMDLETVKKTLLDGNYPNIDSFTADLQLIFENAKKYHGQNTIMWFIAEEILQWIEKMKEKLILSSDEIWYNELVEIQKKIDVHVSKMPSTFTFSKISK</sequence>
<dbReference type="SUPFAM" id="SSF47370">
    <property type="entry name" value="Bromodomain"/>
    <property type="match status" value="1"/>
</dbReference>
<dbReference type="PROSITE" id="PS00633">
    <property type="entry name" value="BROMODOMAIN_1"/>
    <property type="match status" value="1"/>
</dbReference>
<gene>
    <name evidence="4" type="ORF">M9Y10_004945</name>
</gene>
<protein>
    <recommendedName>
        <fullName evidence="3">Bromo domain-containing protein</fullName>
    </recommendedName>
</protein>
<dbReference type="Pfam" id="PF00439">
    <property type="entry name" value="Bromodomain"/>
    <property type="match status" value="1"/>
</dbReference>
<evidence type="ECO:0000256" key="2">
    <source>
        <dbReference type="PROSITE-ProRule" id="PRU00035"/>
    </source>
</evidence>